<dbReference type="AlphaFoldDB" id="A0AAV7V7Z5"/>
<proteinExistence type="predicted"/>
<gene>
    <name evidence="1" type="ORF">NDU88_001354</name>
</gene>
<comment type="caution">
    <text evidence="1">The sequence shown here is derived from an EMBL/GenBank/DDBJ whole genome shotgun (WGS) entry which is preliminary data.</text>
</comment>
<accession>A0AAV7V7Z5</accession>
<dbReference type="EMBL" id="JANPWB010000003">
    <property type="protein sequence ID" value="KAJ1197497.1"/>
    <property type="molecule type" value="Genomic_DNA"/>
</dbReference>
<evidence type="ECO:0000313" key="1">
    <source>
        <dbReference type="EMBL" id="KAJ1197497.1"/>
    </source>
</evidence>
<keyword evidence="2" id="KW-1185">Reference proteome</keyword>
<dbReference type="Proteomes" id="UP001066276">
    <property type="component" value="Chromosome 2_1"/>
</dbReference>
<evidence type="ECO:0000313" key="2">
    <source>
        <dbReference type="Proteomes" id="UP001066276"/>
    </source>
</evidence>
<protein>
    <submittedName>
        <fullName evidence="1">Uncharacterized protein</fullName>
    </submittedName>
</protein>
<sequence>MAAPYRLSRRRYWETPKNLYFILPGESQNARGWPSGPVVRTGIRGGSEGSCSNGDGPRRNIWEDKELQGMVQHQTQAQFRESKGAIHIPHPVGPQSVSYGSNP</sequence>
<name>A0AAV7V7Z5_PLEWA</name>
<reference evidence="1" key="1">
    <citation type="journal article" date="2022" name="bioRxiv">
        <title>Sequencing and chromosome-scale assembly of the giantPleurodeles waltlgenome.</title>
        <authorList>
            <person name="Brown T."/>
            <person name="Elewa A."/>
            <person name="Iarovenko S."/>
            <person name="Subramanian E."/>
            <person name="Araus A.J."/>
            <person name="Petzold A."/>
            <person name="Susuki M."/>
            <person name="Suzuki K.-i.T."/>
            <person name="Hayashi T."/>
            <person name="Toyoda A."/>
            <person name="Oliveira C."/>
            <person name="Osipova E."/>
            <person name="Leigh N.D."/>
            <person name="Simon A."/>
            <person name="Yun M.H."/>
        </authorList>
    </citation>
    <scope>NUCLEOTIDE SEQUENCE</scope>
    <source>
        <strain evidence="1">20211129_DDA</strain>
        <tissue evidence="1">Liver</tissue>
    </source>
</reference>
<organism evidence="1 2">
    <name type="scientific">Pleurodeles waltl</name>
    <name type="common">Iberian ribbed newt</name>
    <dbReference type="NCBI Taxonomy" id="8319"/>
    <lineage>
        <taxon>Eukaryota</taxon>
        <taxon>Metazoa</taxon>
        <taxon>Chordata</taxon>
        <taxon>Craniata</taxon>
        <taxon>Vertebrata</taxon>
        <taxon>Euteleostomi</taxon>
        <taxon>Amphibia</taxon>
        <taxon>Batrachia</taxon>
        <taxon>Caudata</taxon>
        <taxon>Salamandroidea</taxon>
        <taxon>Salamandridae</taxon>
        <taxon>Pleurodelinae</taxon>
        <taxon>Pleurodeles</taxon>
    </lineage>
</organism>